<feature type="transmembrane region" description="Helical" evidence="6">
    <location>
        <begin position="222"/>
        <end position="246"/>
    </location>
</feature>
<feature type="transmembrane region" description="Helical" evidence="6">
    <location>
        <begin position="295"/>
        <end position="314"/>
    </location>
</feature>
<keyword evidence="3 6" id="KW-0812">Transmembrane</keyword>
<dbReference type="STRING" id="33528.ENSGAFP00000019048"/>
<feature type="transmembrane region" description="Helical" evidence="6">
    <location>
        <begin position="191"/>
        <end position="210"/>
    </location>
</feature>
<dbReference type="PANTHER" id="PTHR11206">
    <property type="entry name" value="MULTIDRUG RESISTANCE PROTEIN"/>
    <property type="match status" value="1"/>
</dbReference>
<feature type="transmembrane region" description="Helical" evidence="6">
    <location>
        <begin position="479"/>
        <end position="501"/>
    </location>
</feature>
<evidence type="ECO:0000256" key="3">
    <source>
        <dbReference type="ARBA" id="ARBA00022692"/>
    </source>
</evidence>
<dbReference type="Pfam" id="PF01554">
    <property type="entry name" value="MatE"/>
    <property type="match status" value="2"/>
</dbReference>
<name>A0A315VF88_GAMAF</name>
<dbReference type="GO" id="GO:1990961">
    <property type="term" value="P:xenobiotic detoxification by transmembrane export across the plasma membrane"/>
    <property type="evidence" value="ECO:0007669"/>
    <property type="project" value="InterPro"/>
</dbReference>
<dbReference type="GO" id="GO:0015297">
    <property type="term" value="F:antiporter activity"/>
    <property type="evidence" value="ECO:0007669"/>
    <property type="project" value="InterPro"/>
</dbReference>
<feature type="transmembrane region" description="Helical" evidence="6">
    <location>
        <begin position="252"/>
        <end position="274"/>
    </location>
</feature>
<dbReference type="AlphaFoldDB" id="A0A315VF88"/>
<comment type="subcellular location">
    <subcellularLocation>
        <location evidence="1">Membrane</location>
        <topology evidence="1">Multi-pass membrane protein</topology>
    </subcellularLocation>
</comment>
<evidence type="ECO:0000256" key="1">
    <source>
        <dbReference type="ARBA" id="ARBA00004141"/>
    </source>
</evidence>
<dbReference type="GO" id="GO:0042910">
    <property type="term" value="F:xenobiotic transmembrane transporter activity"/>
    <property type="evidence" value="ECO:0007669"/>
    <property type="project" value="InterPro"/>
</dbReference>
<feature type="transmembrane region" description="Helical" evidence="6">
    <location>
        <begin position="507"/>
        <end position="528"/>
    </location>
</feature>
<keyword evidence="4 6" id="KW-1133">Transmembrane helix</keyword>
<evidence type="ECO:0000256" key="4">
    <source>
        <dbReference type="ARBA" id="ARBA00022989"/>
    </source>
</evidence>
<feature type="transmembrane region" description="Helical" evidence="6">
    <location>
        <begin position="111"/>
        <end position="137"/>
    </location>
</feature>
<dbReference type="GO" id="GO:0016020">
    <property type="term" value="C:membrane"/>
    <property type="evidence" value="ECO:0007669"/>
    <property type="project" value="UniProtKB-SubCell"/>
</dbReference>
<gene>
    <name evidence="7" type="ORF">CCH79_00010302</name>
</gene>
<feature type="transmembrane region" description="Helical" evidence="6">
    <location>
        <begin position="375"/>
        <end position="395"/>
    </location>
</feature>
<comment type="similarity">
    <text evidence="2 6">Belongs to the multi antimicrobial extrusion (MATE) (TC 2.A.66.1) family.</text>
</comment>
<sequence length="608" mass="66441">MDGSAQRTTFPAWTECWAVRRIRTLVPLGFKGEIKELSKLAAPVSLNATTQNCLCESLILHKYFAPTKMFELSQISVYVDFQMLAQFMSYAVSFVSTVFCGHLGKTELAGVSLAIAVINVTGVSIGFGLASACDTLISQTYGSGNLLRVGVILQRSILILLLACFPCWAILINTEPILLAVRQEPEVASLAQMYVKIFMPSLPATFMFSLESRYLQNQGIIWPQVITGLIVNLLNALVNYIVLFILKMGVAGSAVANTLSEFALAGFLYAYIMWKGLHKTTWAGWSKECLADWKSYIQLAVPGMIMMCVEWWTYEIGGFLAGLISEVELGTQSVVYQLANVAYMFPLGFSVAGNVRVGNALGAGETEQAKLSAKATMFCAGSVSICLAVLIGSLKNHISYIFTYDEQIRERVAEIMSFYAPFVILDAMSFKLLHPENLPLLEGCITSLCVKSNLFFYTPNDQAASGGIIRGAGKQRVGAICYFLGFYGIGFPIGIPLMFAAKQGIKGLWTGLFTCVSLQSTFLIFYLLRMNWKAATTEVCISSPQSEDAEDSLSVTDTVDLVDTEEVSLEVQPSFRSLVLRRGLALAGMLLILAIGIIINLLVTNLVT</sequence>
<evidence type="ECO:0000256" key="5">
    <source>
        <dbReference type="ARBA" id="ARBA00023136"/>
    </source>
</evidence>
<reference evidence="7 8" key="1">
    <citation type="journal article" date="2018" name="G3 (Bethesda)">
        <title>A High-Quality Reference Genome for the Invasive Mosquitofish Gambusia affinis Using a Chicago Library.</title>
        <authorList>
            <person name="Hoffberg S.L."/>
            <person name="Troendle N.J."/>
            <person name="Glenn T.C."/>
            <person name="Mahmud O."/>
            <person name="Louha S."/>
            <person name="Chalopin D."/>
            <person name="Bennetzen J.L."/>
            <person name="Mauricio R."/>
        </authorList>
    </citation>
    <scope>NUCLEOTIDE SEQUENCE [LARGE SCALE GENOMIC DNA]</scope>
    <source>
        <strain evidence="7">NE01/NJP1002.9</strain>
        <tissue evidence="7">Muscle</tissue>
    </source>
</reference>
<feature type="transmembrane region" description="Helical" evidence="6">
    <location>
        <begin position="334"/>
        <end position="355"/>
    </location>
</feature>
<dbReference type="NCBIfam" id="TIGR00797">
    <property type="entry name" value="matE"/>
    <property type="match status" value="1"/>
</dbReference>
<feature type="transmembrane region" description="Helical" evidence="6">
    <location>
        <begin position="149"/>
        <end position="171"/>
    </location>
</feature>
<accession>A0A315VF88</accession>
<feature type="transmembrane region" description="Helical" evidence="6">
    <location>
        <begin position="584"/>
        <end position="603"/>
    </location>
</feature>
<keyword evidence="5 6" id="KW-0472">Membrane</keyword>
<dbReference type="InterPro" id="IPR045069">
    <property type="entry name" value="MATE_euk"/>
</dbReference>
<dbReference type="CDD" id="cd13132">
    <property type="entry name" value="MATE_eukaryotic"/>
    <property type="match status" value="1"/>
</dbReference>
<evidence type="ECO:0000256" key="6">
    <source>
        <dbReference type="RuleBase" id="RU004914"/>
    </source>
</evidence>
<evidence type="ECO:0000313" key="7">
    <source>
        <dbReference type="EMBL" id="PWA22063.1"/>
    </source>
</evidence>
<protein>
    <recommendedName>
        <fullName evidence="6">Multidrug and toxin extrusion protein</fullName>
    </recommendedName>
</protein>
<comment type="caution">
    <text evidence="7">The sequence shown here is derived from an EMBL/GenBank/DDBJ whole genome shotgun (WGS) entry which is preliminary data.</text>
</comment>
<keyword evidence="8" id="KW-1185">Reference proteome</keyword>
<organism evidence="7 8">
    <name type="scientific">Gambusia affinis</name>
    <name type="common">Western mosquitofish</name>
    <name type="synonym">Heterandria affinis</name>
    <dbReference type="NCBI Taxonomy" id="33528"/>
    <lineage>
        <taxon>Eukaryota</taxon>
        <taxon>Metazoa</taxon>
        <taxon>Chordata</taxon>
        <taxon>Craniata</taxon>
        <taxon>Vertebrata</taxon>
        <taxon>Euteleostomi</taxon>
        <taxon>Actinopterygii</taxon>
        <taxon>Neopterygii</taxon>
        <taxon>Teleostei</taxon>
        <taxon>Neoteleostei</taxon>
        <taxon>Acanthomorphata</taxon>
        <taxon>Ovalentaria</taxon>
        <taxon>Atherinomorphae</taxon>
        <taxon>Cyprinodontiformes</taxon>
        <taxon>Poeciliidae</taxon>
        <taxon>Poeciliinae</taxon>
        <taxon>Gambusia</taxon>
    </lineage>
</organism>
<evidence type="ECO:0000256" key="2">
    <source>
        <dbReference type="ARBA" id="ARBA00010199"/>
    </source>
</evidence>
<dbReference type="InterPro" id="IPR002528">
    <property type="entry name" value="MATE_fam"/>
</dbReference>
<proteinExistence type="inferred from homology"/>
<evidence type="ECO:0000313" key="8">
    <source>
        <dbReference type="Proteomes" id="UP000250572"/>
    </source>
</evidence>
<dbReference type="EMBL" id="NHOQ01001816">
    <property type="protein sequence ID" value="PWA22063.1"/>
    <property type="molecule type" value="Genomic_DNA"/>
</dbReference>
<dbReference type="Proteomes" id="UP000250572">
    <property type="component" value="Unassembled WGS sequence"/>
</dbReference>